<dbReference type="InterPro" id="IPR051910">
    <property type="entry name" value="ComF/GntX_DNA_util-trans"/>
</dbReference>
<dbReference type="Proteomes" id="UP001565283">
    <property type="component" value="Unassembled WGS sequence"/>
</dbReference>
<dbReference type="InterPro" id="IPR000836">
    <property type="entry name" value="PRTase_dom"/>
</dbReference>
<feature type="domain" description="Phosphoribosyltransferase" evidence="2">
    <location>
        <begin position="140"/>
        <end position="183"/>
    </location>
</feature>
<dbReference type="CDD" id="cd06223">
    <property type="entry name" value="PRTases_typeI"/>
    <property type="match status" value="1"/>
</dbReference>
<accession>A0ABV4D628</accession>
<sequence>MTLVQFHFINPPHCSRCFKAGIDGICSDCHFWEEEEGIIIKHQAVFTYNEAMEDYFSRYKFMGDYRLRKAFSHHFKKEKDYTLVPVPISEKRLQERGFNQVLGFIDHLHFAPLLEKEEGLSQHTLSRNKRLQNKNTFTLKAKVKLPKKVLLVDDVYTTGRTLQHAIAVLKEAGVQDVKSFSLCR</sequence>
<dbReference type="SUPFAM" id="SSF53271">
    <property type="entry name" value="PRTase-like"/>
    <property type="match status" value="1"/>
</dbReference>
<gene>
    <name evidence="3" type="ORF">AALA52_08100</name>
</gene>
<name>A0ABV4D628_9LACT</name>
<evidence type="ECO:0000313" key="3">
    <source>
        <dbReference type="EMBL" id="MEY8444188.1"/>
    </source>
</evidence>
<organism evidence="3 4">
    <name type="scientific">Lactococcus ileimucosae</name>
    <dbReference type="NCBI Taxonomy" id="2941329"/>
    <lineage>
        <taxon>Bacteria</taxon>
        <taxon>Bacillati</taxon>
        <taxon>Bacillota</taxon>
        <taxon>Bacilli</taxon>
        <taxon>Lactobacillales</taxon>
        <taxon>Streptococcaceae</taxon>
        <taxon>Lactococcus</taxon>
    </lineage>
</organism>
<proteinExistence type="inferred from homology"/>
<keyword evidence="4" id="KW-1185">Reference proteome</keyword>
<dbReference type="Gene3D" id="3.40.50.2020">
    <property type="match status" value="1"/>
</dbReference>
<evidence type="ECO:0000313" key="4">
    <source>
        <dbReference type="Proteomes" id="UP001565283"/>
    </source>
</evidence>
<evidence type="ECO:0000259" key="2">
    <source>
        <dbReference type="Pfam" id="PF00156"/>
    </source>
</evidence>
<dbReference type="PANTHER" id="PTHR47505">
    <property type="entry name" value="DNA UTILIZATION PROTEIN YHGH"/>
    <property type="match status" value="1"/>
</dbReference>
<dbReference type="EMBL" id="JBCLSH010000034">
    <property type="protein sequence ID" value="MEY8444188.1"/>
    <property type="molecule type" value="Genomic_DNA"/>
</dbReference>
<reference evidence="3 4" key="1">
    <citation type="submission" date="2024-03" db="EMBL/GenBank/DDBJ databases">
        <title>Mouse gut bacterial collection (mGBC) of GemPharmatech.</title>
        <authorList>
            <person name="He Y."/>
            <person name="Dong L."/>
            <person name="Wu D."/>
            <person name="Gao X."/>
            <person name="Lin Z."/>
        </authorList>
    </citation>
    <scope>NUCLEOTIDE SEQUENCE [LARGE SCALE GENOMIC DNA]</scope>
    <source>
        <strain evidence="3 4">61-15</strain>
    </source>
</reference>
<evidence type="ECO:0000256" key="1">
    <source>
        <dbReference type="ARBA" id="ARBA00008007"/>
    </source>
</evidence>
<comment type="similarity">
    <text evidence="1">Belongs to the ComF/GntX family.</text>
</comment>
<comment type="caution">
    <text evidence="3">The sequence shown here is derived from an EMBL/GenBank/DDBJ whole genome shotgun (WGS) entry which is preliminary data.</text>
</comment>
<dbReference type="Pfam" id="PF00156">
    <property type="entry name" value="Pribosyltran"/>
    <property type="match status" value="1"/>
</dbReference>
<protein>
    <submittedName>
        <fullName evidence="3">ComF family protein</fullName>
    </submittedName>
</protein>
<dbReference type="InterPro" id="IPR029057">
    <property type="entry name" value="PRTase-like"/>
</dbReference>
<dbReference type="PANTHER" id="PTHR47505:SF1">
    <property type="entry name" value="DNA UTILIZATION PROTEIN YHGH"/>
    <property type="match status" value="1"/>
</dbReference>